<gene>
    <name evidence="1" type="ORF">A2V54_00345</name>
</gene>
<evidence type="ECO:0000313" key="1">
    <source>
        <dbReference type="EMBL" id="OGC44456.1"/>
    </source>
</evidence>
<accession>A0A1F4UHP0</accession>
<protein>
    <submittedName>
        <fullName evidence="1">Uncharacterized protein</fullName>
    </submittedName>
</protein>
<evidence type="ECO:0000313" key="2">
    <source>
        <dbReference type="Proteomes" id="UP000176583"/>
    </source>
</evidence>
<dbReference type="EMBL" id="MEUW01000020">
    <property type="protein sequence ID" value="OGC44456.1"/>
    <property type="molecule type" value="Genomic_DNA"/>
</dbReference>
<comment type="caution">
    <text evidence="1">The sequence shown here is derived from an EMBL/GenBank/DDBJ whole genome shotgun (WGS) entry which is preliminary data.</text>
</comment>
<sequence>MRNEEARHEVRIFIVTDKADGTTAHRSGVWARNYSRRGSFHRGIRRAYNRLLKRFPKETHTIQMHMARTEYPLAHLG</sequence>
<proteinExistence type="predicted"/>
<organism evidence="1 2">
    <name type="scientific">candidate division WWE3 bacterium RBG_19FT_COMBO_53_11</name>
    <dbReference type="NCBI Taxonomy" id="1802613"/>
    <lineage>
        <taxon>Bacteria</taxon>
        <taxon>Katanobacteria</taxon>
    </lineage>
</organism>
<dbReference type="AlphaFoldDB" id="A0A1F4UHP0"/>
<dbReference type="Proteomes" id="UP000176583">
    <property type="component" value="Unassembled WGS sequence"/>
</dbReference>
<name>A0A1F4UHP0_UNCKA</name>
<reference evidence="1 2" key="1">
    <citation type="journal article" date="2016" name="Nat. Commun.">
        <title>Thousands of microbial genomes shed light on interconnected biogeochemical processes in an aquifer system.</title>
        <authorList>
            <person name="Anantharaman K."/>
            <person name="Brown C.T."/>
            <person name="Hug L.A."/>
            <person name="Sharon I."/>
            <person name="Castelle C.J."/>
            <person name="Probst A.J."/>
            <person name="Thomas B.C."/>
            <person name="Singh A."/>
            <person name="Wilkins M.J."/>
            <person name="Karaoz U."/>
            <person name="Brodie E.L."/>
            <person name="Williams K.H."/>
            <person name="Hubbard S.S."/>
            <person name="Banfield J.F."/>
        </authorList>
    </citation>
    <scope>NUCLEOTIDE SEQUENCE [LARGE SCALE GENOMIC DNA]</scope>
</reference>
<dbReference type="STRING" id="1802613.A2V54_00345"/>